<evidence type="ECO:0000259" key="6">
    <source>
        <dbReference type="Pfam" id="PF00294"/>
    </source>
</evidence>
<dbReference type="PANTHER" id="PTHR43085:SF1">
    <property type="entry name" value="PSEUDOURIDINE KINASE-RELATED"/>
    <property type="match status" value="1"/>
</dbReference>
<dbReference type="Proteomes" id="UP000027734">
    <property type="component" value="Unassembled WGS sequence"/>
</dbReference>
<evidence type="ECO:0000256" key="2">
    <source>
        <dbReference type="ARBA" id="ARBA00022679"/>
    </source>
</evidence>
<reference evidence="7 8" key="1">
    <citation type="submission" date="2014-01" db="EMBL/GenBank/DDBJ databases">
        <title>Sulfitobacter donghicola JCM 14565 Genome Sequencing.</title>
        <authorList>
            <person name="Lai Q."/>
            <person name="Hong Z."/>
        </authorList>
    </citation>
    <scope>NUCLEOTIDE SEQUENCE [LARGE SCALE GENOMIC DNA]</scope>
    <source>
        <strain evidence="7 8">JCM 14565</strain>
    </source>
</reference>
<keyword evidence="5" id="KW-0067">ATP-binding</keyword>
<dbReference type="InterPro" id="IPR011611">
    <property type="entry name" value="PfkB_dom"/>
</dbReference>
<evidence type="ECO:0000256" key="1">
    <source>
        <dbReference type="ARBA" id="ARBA00010688"/>
    </source>
</evidence>
<gene>
    <name evidence="7" type="ORF">DSW25_04630</name>
</gene>
<evidence type="ECO:0000313" key="8">
    <source>
        <dbReference type="Proteomes" id="UP000027734"/>
    </source>
</evidence>
<dbReference type="eggNOG" id="COG0524">
    <property type="taxonomic scope" value="Bacteria"/>
</dbReference>
<name>A0A073IEB8_9RHOB</name>
<keyword evidence="4" id="KW-0418">Kinase</keyword>
<evidence type="ECO:0000256" key="5">
    <source>
        <dbReference type="ARBA" id="ARBA00022840"/>
    </source>
</evidence>
<dbReference type="Pfam" id="PF00294">
    <property type="entry name" value="PfkB"/>
    <property type="match status" value="1"/>
</dbReference>
<keyword evidence="2" id="KW-0808">Transferase</keyword>
<evidence type="ECO:0000313" key="7">
    <source>
        <dbReference type="EMBL" id="KEJ87910.1"/>
    </source>
</evidence>
<dbReference type="InterPro" id="IPR029056">
    <property type="entry name" value="Ribokinase-like"/>
</dbReference>
<dbReference type="OrthoDB" id="9795789at2"/>
<evidence type="ECO:0000256" key="3">
    <source>
        <dbReference type="ARBA" id="ARBA00022741"/>
    </source>
</evidence>
<evidence type="ECO:0000256" key="4">
    <source>
        <dbReference type="ARBA" id="ARBA00022777"/>
    </source>
</evidence>
<dbReference type="GO" id="GO:0005524">
    <property type="term" value="F:ATP binding"/>
    <property type="evidence" value="ECO:0007669"/>
    <property type="project" value="UniProtKB-KW"/>
</dbReference>
<feature type="domain" description="Carbohydrate kinase PfkB" evidence="6">
    <location>
        <begin position="24"/>
        <end position="312"/>
    </location>
</feature>
<sequence>MSQPVQPVIAVGGENLIDTMHKKNSAGEAEVSYKLGGSPYNVAFALGRQGQNTHYVTPVSTDKYGQQLAENLIAENVVLAGGRRDEPTTEAVVTLEDGIPQYVFHRDNTAERCVTAASLAAAISDEITHFQAGSLAFAGVQDGAAWEAAFDAANARGLTTSFDPNIRSALLEDPASYRERVLRLIKTTTILKMSDEDLEWIYPDLSQAEAMKTVLAETNASLVALTKGPDGAEGWTPNHYCVVENPVIETFVDTVGAGDTFMATLVATLADNGLLNKSSLAELNKEQLQMLLTRGVQAACLNCGKEGCNPPTTAEIDQALSRA</sequence>
<dbReference type="AlphaFoldDB" id="A0A073IEB8"/>
<dbReference type="Gene3D" id="3.40.1190.20">
    <property type="match status" value="1"/>
</dbReference>
<protein>
    <recommendedName>
        <fullName evidence="6">Carbohydrate kinase PfkB domain-containing protein</fullName>
    </recommendedName>
</protein>
<dbReference type="STRING" id="1300350.Z948_952"/>
<dbReference type="PANTHER" id="PTHR43085">
    <property type="entry name" value="HEXOKINASE FAMILY MEMBER"/>
    <property type="match status" value="1"/>
</dbReference>
<proteinExistence type="inferred from homology"/>
<keyword evidence="8" id="KW-1185">Reference proteome</keyword>
<dbReference type="EMBL" id="JAMC01000012">
    <property type="protein sequence ID" value="KEJ87910.1"/>
    <property type="molecule type" value="Genomic_DNA"/>
</dbReference>
<keyword evidence="3" id="KW-0547">Nucleotide-binding</keyword>
<comment type="caution">
    <text evidence="7">The sequence shown here is derived from an EMBL/GenBank/DDBJ whole genome shotgun (WGS) entry which is preliminary data.</text>
</comment>
<accession>A0A073IEB8</accession>
<dbReference type="GO" id="GO:0016301">
    <property type="term" value="F:kinase activity"/>
    <property type="evidence" value="ECO:0007669"/>
    <property type="project" value="UniProtKB-KW"/>
</dbReference>
<dbReference type="RefSeq" id="WP_025058400.1">
    <property type="nucleotide sequence ID" value="NZ_JAMC01000012.1"/>
</dbReference>
<dbReference type="SUPFAM" id="SSF53613">
    <property type="entry name" value="Ribokinase-like"/>
    <property type="match status" value="1"/>
</dbReference>
<comment type="similarity">
    <text evidence="1">Belongs to the carbohydrate kinase PfkB family.</text>
</comment>
<dbReference type="InterPro" id="IPR050306">
    <property type="entry name" value="PfkB_Carbo_kinase"/>
</dbReference>
<organism evidence="7 8">
    <name type="scientific">Sulfitobacter donghicola DSW-25 = KCTC 12864 = JCM 14565</name>
    <dbReference type="NCBI Taxonomy" id="1300350"/>
    <lineage>
        <taxon>Bacteria</taxon>
        <taxon>Pseudomonadati</taxon>
        <taxon>Pseudomonadota</taxon>
        <taxon>Alphaproteobacteria</taxon>
        <taxon>Rhodobacterales</taxon>
        <taxon>Roseobacteraceae</taxon>
        <taxon>Sulfitobacter</taxon>
    </lineage>
</organism>